<evidence type="ECO:0000313" key="10">
    <source>
        <dbReference type="Proteomes" id="UP001144805"/>
    </source>
</evidence>
<feature type="transmembrane region" description="Helical" evidence="7">
    <location>
        <begin position="12"/>
        <end position="33"/>
    </location>
</feature>
<dbReference type="Pfam" id="PF00528">
    <property type="entry name" value="BPD_transp_1"/>
    <property type="match status" value="1"/>
</dbReference>
<keyword evidence="5 7" id="KW-1133">Transmembrane helix</keyword>
<keyword evidence="6 7" id="KW-0472">Membrane</keyword>
<dbReference type="InterPro" id="IPR035906">
    <property type="entry name" value="MetI-like_sf"/>
</dbReference>
<dbReference type="RefSeq" id="WP_266340855.1">
    <property type="nucleotide sequence ID" value="NZ_JAPKNK010000013.1"/>
</dbReference>
<dbReference type="PANTHER" id="PTHR32243:SF18">
    <property type="entry name" value="INNER MEMBRANE ABC TRANSPORTER PERMEASE PROTEIN YCJP"/>
    <property type="match status" value="1"/>
</dbReference>
<gene>
    <name evidence="9" type="ORF">OSH07_22020</name>
</gene>
<comment type="caution">
    <text evidence="9">The sequence shown here is derived from an EMBL/GenBank/DDBJ whole genome shotgun (WGS) entry which is preliminary data.</text>
</comment>
<dbReference type="CDD" id="cd06261">
    <property type="entry name" value="TM_PBP2"/>
    <property type="match status" value="1"/>
</dbReference>
<dbReference type="EMBL" id="JAPKNK010000013">
    <property type="protein sequence ID" value="MCX5571893.1"/>
    <property type="molecule type" value="Genomic_DNA"/>
</dbReference>
<dbReference type="SUPFAM" id="SSF161098">
    <property type="entry name" value="MetI-like"/>
    <property type="match status" value="1"/>
</dbReference>
<evidence type="ECO:0000256" key="5">
    <source>
        <dbReference type="ARBA" id="ARBA00022989"/>
    </source>
</evidence>
<dbReference type="InterPro" id="IPR000515">
    <property type="entry name" value="MetI-like"/>
</dbReference>
<dbReference type="PROSITE" id="PS50928">
    <property type="entry name" value="ABC_TM1"/>
    <property type="match status" value="1"/>
</dbReference>
<feature type="transmembrane region" description="Helical" evidence="7">
    <location>
        <begin position="111"/>
        <end position="133"/>
    </location>
</feature>
<name>A0A9X3IMT9_9HYPH</name>
<evidence type="ECO:0000256" key="7">
    <source>
        <dbReference type="RuleBase" id="RU363032"/>
    </source>
</evidence>
<keyword evidence="2 7" id="KW-0813">Transport</keyword>
<feature type="transmembrane region" description="Helical" evidence="7">
    <location>
        <begin position="145"/>
        <end position="167"/>
    </location>
</feature>
<dbReference type="Proteomes" id="UP001144805">
    <property type="component" value="Unassembled WGS sequence"/>
</dbReference>
<evidence type="ECO:0000256" key="3">
    <source>
        <dbReference type="ARBA" id="ARBA00022475"/>
    </source>
</evidence>
<feature type="transmembrane region" description="Helical" evidence="7">
    <location>
        <begin position="250"/>
        <end position="270"/>
    </location>
</feature>
<evidence type="ECO:0000256" key="2">
    <source>
        <dbReference type="ARBA" id="ARBA00022448"/>
    </source>
</evidence>
<protein>
    <submittedName>
        <fullName evidence="9">Carbohydrate ABC transporter permease</fullName>
    </submittedName>
</protein>
<accession>A0A9X3IMT9</accession>
<dbReference type="PANTHER" id="PTHR32243">
    <property type="entry name" value="MALTOSE TRANSPORT SYSTEM PERMEASE-RELATED"/>
    <property type="match status" value="1"/>
</dbReference>
<dbReference type="GO" id="GO:0055085">
    <property type="term" value="P:transmembrane transport"/>
    <property type="evidence" value="ECO:0007669"/>
    <property type="project" value="InterPro"/>
</dbReference>
<comment type="similarity">
    <text evidence="7">Belongs to the binding-protein-dependent transport system permease family.</text>
</comment>
<reference evidence="9" key="1">
    <citation type="submission" date="2022-11" db="EMBL/GenBank/DDBJ databases">
        <title>Biodiversity and phylogenetic relationships of bacteria.</title>
        <authorList>
            <person name="Machado R.A.R."/>
            <person name="Bhat A."/>
            <person name="Loulou A."/>
            <person name="Kallel S."/>
        </authorList>
    </citation>
    <scope>NUCLEOTIDE SEQUENCE</scope>
    <source>
        <strain evidence="9">K-TC2</strain>
    </source>
</reference>
<feature type="transmembrane region" description="Helical" evidence="7">
    <location>
        <begin position="188"/>
        <end position="210"/>
    </location>
</feature>
<keyword evidence="3" id="KW-1003">Cell membrane</keyword>
<sequence>MIVSRRSRFDSVIHALRWVVFVAVALLVNFPILSTVLTSFKTNADINAYPPKWIFSPSLEHYRTVLASPNVDYVHYIMNSVFIATIGTLFAIMLTLPAAYAMVRQGVGRNWLLPVITNLRALPLIIFAIPFYFMYKQVGLLDTRIGLALISCIINIPIALVMFVGFVQDVPRELDDAAKIDGASMWKTLWHVVLPLSRPVMLAVFLLSFIYSWNEFLFGLILTTKNAVPVTVGATFFVTSRGIEWGPTAAAMTIGILPPLILGLFAYPYIGKSMLAGAVKG</sequence>
<keyword evidence="4 7" id="KW-0812">Transmembrane</keyword>
<evidence type="ECO:0000256" key="1">
    <source>
        <dbReference type="ARBA" id="ARBA00004651"/>
    </source>
</evidence>
<dbReference type="AlphaFoldDB" id="A0A9X3IMT9"/>
<evidence type="ECO:0000313" key="9">
    <source>
        <dbReference type="EMBL" id="MCX5571893.1"/>
    </source>
</evidence>
<evidence type="ECO:0000259" key="8">
    <source>
        <dbReference type="PROSITE" id="PS50928"/>
    </source>
</evidence>
<feature type="transmembrane region" description="Helical" evidence="7">
    <location>
        <begin position="216"/>
        <end position="238"/>
    </location>
</feature>
<keyword evidence="10" id="KW-1185">Reference proteome</keyword>
<dbReference type="Gene3D" id="1.10.3720.10">
    <property type="entry name" value="MetI-like"/>
    <property type="match status" value="1"/>
</dbReference>
<proteinExistence type="inferred from homology"/>
<feature type="transmembrane region" description="Helical" evidence="7">
    <location>
        <begin position="76"/>
        <end position="99"/>
    </location>
</feature>
<evidence type="ECO:0000256" key="4">
    <source>
        <dbReference type="ARBA" id="ARBA00022692"/>
    </source>
</evidence>
<dbReference type="InterPro" id="IPR050901">
    <property type="entry name" value="BP-dep_ABC_trans_perm"/>
</dbReference>
<dbReference type="GO" id="GO:0005886">
    <property type="term" value="C:plasma membrane"/>
    <property type="evidence" value="ECO:0007669"/>
    <property type="project" value="UniProtKB-SubCell"/>
</dbReference>
<organism evidence="9 10">
    <name type="scientific">Kaistia nematophila</name>
    <dbReference type="NCBI Taxonomy" id="2994654"/>
    <lineage>
        <taxon>Bacteria</taxon>
        <taxon>Pseudomonadati</taxon>
        <taxon>Pseudomonadota</taxon>
        <taxon>Alphaproteobacteria</taxon>
        <taxon>Hyphomicrobiales</taxon>
        <taxon>Kaistiaceae</taxon>
        <taxon>Kaistia</taxon>
    </lineage>
</organism>
<comment type="subcellular location">
    <subcellularLocation>
        <location evidence="1 7">Cell membrane</location>
        <topology evidence="1 7">Multi-pass membrane protein</topology>
    </subcellularLocation>
</comment>
<feature type="domain" description="ABC transmembrane type-1" evidence="8">
    <location>
        <begin position="77"/>
        <end position="266"/>
    </location>
</feature>
<evidence type="ECO:0000256" key="6">
    <source>
        <dbReference type="ARBA" id="ARBA00023136"/>
    </source>
</evidence>